<name>A0A9P1R578_PSEAI</name>
<dbReference type="InterPro" id="IPR036259">
    <property type="entry name" value="MFS_trans_sf"/>
</dbReference>
<evidence type="ECO:0000256" key="2">
    <source>
        <dbReference type="ARBA" id="ARBA00022989"/>
    </source>
</evidence>
<evidence type="ECO:0000313" key="7">
    <source>
        <dbReference type="Proteomes" id="UP000045039"/>
    </source>
</evidence>
<accession>A0A9P1R578</accession>
<dbReference type="GO" id="GO:0022857">
    <property type="term" value="F:transmembrane transporter activity"/>
    <property type="evidence" value="ECO:0007669"/>
    <property type="project" value="InterPro"/>
</dbReference>
<sequence>MAGGIALSMLFGPLLADWRADWQLSALLVLVAALLLPLSVPADDGCRAAGVRPAGLGTLLKVPAITLLALGFTTYNLQFFALMTFLPVFLMQRLGVALETAGLIGAAIVAANALGNVAAGFILSRGIRPGALLASTAILMGLTGAAFFHAAMPGLLAIALGFVFSAVAGMLPTTVLATAPLASPAPSLTPLAIGWVMQGNYLGQVIGPLLIGLIVSRFDWSGAIGLMLVAGAAGAVLGFCLLRALDGLPRAIATGSAARPAD</sequence>
<feature type="transmembrane region" description="Helical" evidence="4">
    <location>
        <begin position="102"/>
        <end position="123"/>
    </location>
</feature>
<evidence type="ECO:0000313" key="6">
    <source>
        <dbReference type="EMBL" id="CRP20942.1"/>
    </source>
</evidence>
<keyword evidence="1 4" id="KW-0812">Transmembrane</keyword>
<dbReference type="SUPFAM" id="SSF103473">
    <property type="entry name" value="MFS general substrate transporter"/>
    <property type="match status" value="1"/>
</dbReference>
<dbReference type="Proteomes" id="UP000045039">
    <property type="component" value="Unassembled WGS sequence"/>
</dbReference>
<feature type="domain" description="Major facilitator superfamily (MFS) profile" evidence="5">
    <location>
        <begin position="64"/>
        <end position="262"/>
    </location>
</feature>
<feature type="transmembrane region" description="Helical" evidence="4">
    <location>
        <begin position="156"/>
        <end position="179"/>
    </location>
</feature>
<evidence type="ECO:0000256" key="1">
    <source>
        <dbReference type="ARBA" id="ARBA00022692"/>
    </source>
</evidence>
<feature type="transmembrane region" description="Helical" evidence="4">
    <location>
        <begin position="220"/>
        <end position="242"/>
    </location>
</feature>
<dbReference type="CDD" id="cd06174">
    <property type="entry name" value="MFS"/>
    <property type="match status" value="1"/>
</dbReference>
<protein>
    <submittedName>
        <fullName evidence="6">Major Facilitator Superfamily protein</fullName>
    </submittedName>
</protein>
<dbReference type="EMBL" id="CVVU01000212">
    <property type="protein sequence ID" value="CRP20942.1"/>
    <property type="molecule type" value="Genomic_DNA"/>
</dbReference>
<dbReference type="Gene3D" id="1.20.1250.20">
    <property type="entry name" value="MFS general substrate transporter like domains"/>
    <property type="match status" value="1"/>
</dbReference>
<dbReference type="PROSITE" id="PS50850">
    <property type="entry name" value="MFS"/>
    <property type="match status" value="1"/>
</dbReference>
<evidence type="ECO:0000256" key="3">
    <source>
        <dbReference type="ARBA" id="ARBA00023136"/>
    </source>
</evidence>
<feature type="transmembrane region" description="Helical" evidence="4">
    <location>
        <begin position="64"/>
        <end position="90"/>
    </location>
</feature>
<dbReference type="Pfam" id="PF07690">
    <property type="entry name" value="MFS_1"/>
    <property type="match status" value="1"/>
</dbReference>
<dbReference type="InterPro" id="IPR020846">
    <property type="entry name" value="MFS_dom"/>
</dbReference>
<feature type="transmembrane region" description="Helical" evidence="4">
    <location>
        <begin position="130"/>
        <end position="150"/>
    </location>
</feature>
<evidence type="ECO:0000259" key="5">
    <source>
        <dbReference type="PROSITE" id="PS50850"/>
    </source>
</evidence>
<feature type="transmembrane region" description="Helical" evidence="4">
    <location>
        <begin position="26"/>
        <end position="43"/>
    </location>
</feature>
<proteinExistence type="predicted"/>
<gene>
    <name evidence="6" type="ORF">PAERUG_P19_London_7_VIM_2_05_10_03759</name>
</gene>
<dbReference type="InterPro" id="IPR011701">
    <property type="entry name" value="MFS"/>
</dbReference>
<comment type="caution">
    <text evidence="6">The sequence shown here is derived from an EMBL/GenBank/DDBJ whole genome shotgun (WGS) entry which is preliminary data.</text>
</comment>
<keyword evidence="2 4" id="KW-1133">Transmembrane helix</keyword>
<reference evidence="7" key="1">
    <citation type="submission" date="2015-06" db="EMBL/GenBank/DDBJ databases">
        <authorList>
            <person name="Radhakrishnan Rajesh"/>
            <person name="Underwood Anthony"/>
            <person name="Al-Shahib Ali"/>
        </authorList>
    </citation>
    <scope>NUCLEOTIDE SEQUENCE [LARGE SCALE GENOMIC DNA]</scope>
    <source>
        <strain evidence="7">P19_London_7_VIM_2_05_10</strain>
    </source>
</reference>
<evidence type="ECO:0000256" key="4">
    <source>
        <dbReference type="SAM" id="Phobius"/>
    </source>
</evidence>
<organism evidence="6 7">
    <name type="scientific">Pseudomonas aeruginosa</name>
    <dbReference type="NCBI Taxonomy" id="287"/>
    <lineage>
        <taxon>Bacteria</taxon>
        <taxon>Pseudomonadati</taxon>
        <taxon>Pseudomonadota</taxon>
        <taxon>Gammaproteobacteria</taxon>
        <taxon>Pseudomonadales</taxon>
        <taxon>Pseudomonadaceae</taxon>
        <taxon>Pseudomonas</taxon>
    </lineage>
</organism>
<keyword evidence="3 4" id="KW-0472">Membrane</keyword>
<feature type="transmembrane region" description="Helical" evidence="4">
    <location>
        <begin position="191"/>
        <end position="214"/>
    </location>
</feature>
<dbReference type="AlphaFoldDB" id="A0A9P1R578"/>